<evidence type="ECO:0000256" key="6">
    <source>
        <dbReference type="ARBA" id="ARBA00022741"/>
    </source>
</evidence>
<comment type="similarity">
    <text evidence="1 11">Belongs to the DnaX/STICHEL family.</text>
</comment>
<dbReference type="NCBIfam" id="NF004046">
    <property type="entry name" value="PRK05563.1"/>
    <property type="match status" value="1"/>
</dbReference>
<comment type="subunit">
    <text evidence="11">DNA polymerase III contains a core (composed of alpha, epsilon and theta chains) that associates with a tau subunit. This core dimerizes to form the POLIII' complex. PolIII' associates with the gamma complex (composed of gamma, delta, delta', psi and chi chains) and with the beta chain to form the complete DNA polymerase III complex.</text>
</comment>
<dbReference type="Gene3D" id="1.10.8.60">
    <property type="match status" value="1"/>
</dbReference>
<keyword evidence="4 11" id="KW-0235">DNA replication</keyword>
<evidence type="ECO:0000256" key="2">
    <source>
        <dbReference type="ARBA" id="ARBA00022679"/>
    </source>
</evidence>
<dbReference type="InterPro" id="IPR050238">
    <property type="entry name" value="DNA_Rep/Repair_Clamp_Loader"/>
</dbReference>
<dbReference type="PANTHER" id="PTHR11669">
    <property type="entry name" value="REPLICATION FACTOR C / DNA POLYMERASE III GAMMA-TAU SUBUNIT"/>
    <property type="match status" value="1"/>
</dbReference>
<proteinExistence type="inferred from homology"/>
<keyword evidence="7" id="KW-0862">Zinc</keyword>
<comment type="function">
    <text evidence="11">DNA polymerase III is a complex, multichain enzyme responsible for most of the replicative synthesis in bacteria. This DNA polymerase also exhibits 3' to 5' exonuclease activity.</text>
</comment>
<protein>
    <recommendedName>
        <fullName evidence="11">DNA polymerase III subunit gamma/tau</fullName>
        <ecNumber evidence="11">2.7.7.7</ecNumber>
    </recommendedName>
</protein>
<name>A0A194AIG3_9BACT</name>
<dbReference type="CDD" id="cd18137">
    <property type="entry name" value="HLD_clamp_pol_III_gamma_tau"/>
    <property type="match status" value="1"/>
</dbReference>
<evidence type="ECO:0000313" key="15">
    <source>
        <dbReference type="Proteomes" id="UP000095200"/>
    </source>
</evidence>
<dbReference type="OrthoDB" id="9810148at2"/>
<feature type="region of interest" description="Disordered" evidence="12">
    <location>
        <begin position="372"/>
        <end position="459"/>
    </location>
</feature>
<evidence type="ECO:0000256" key="4">
    <source>
        <dbReference type="ARBA" id="ARBA00022705"/>
    </source>
</evidence>
<dbReference type="GO" id="GO:0046872">
    <property type="term" value="F:metal ion binding"/>
    <property type="evidence" value="ECO:0007669"/>
    <property type="project" value="UniProtKB-KW"/>
</dbReference>
<keyword evidence="6 11" id="KW-0547">Nucleotide-binding</keyword>
<dbReference type="GO" id="GO:0003677">
    <property type="term" value="F:DNA binding"/>
    <property type="evidence" value="ECO:0007669"/>
    <property type="project" value="InterPro"/>
</dbReference>
<dbReference type="InterPro" id="IPR012763">
    <property type="entry name" value="DNA_pol_III_sug/sutau_N"/>
</dbReference>
<dbReference type="GO" id="GO:0006261">
    <property type="term" value="P:DNA-templated DNA replication"/>
    <property type="evidence" value="ECO:0007669"/>
    <property type="project" value="TreeGrafter"/>
</dbReference>
<accession>A0A194AIG3</accession>
<evidence type="ECO:0000313" key="14">
    <source>
        <dbReference type="EMBL" id="GAU08861.1"/>
    </source>
</evidence>
<feature type="domain" description="AAA+ ATPase" evidence="13">
    <location>
        <begin position="37"/>
        <end position="179"/>
    </location>
</feature>
<dbReference type="SUPFAM" id="SSF48019">
    <property type="entry name" value="post-AAA+ oligomerization domain-like"/>
    <property type="match status" value="1"/>
</dbReference>
<dbReference type="InterPro" id="IPR045085">
    <property type="entry name" value="HLD_clamp_pol_III_gamma_tau"/>
</dbReference>
<dbReference type="GO" id="GO:0005524">
    <property type="term" value="F:ATP binding"/>
    <property type="evidence" value="ECO:0007669"/>
    <property type="project" value="UniProtKB-KW"/>
</dbReference>
<evidence type="ECO:0000256" key="5">
    <source>
        <dbReference type="ARBA" id="ARBA00022723"/>
    </source>
</evidence>
<evidence type="ECO:0000256" key="12">
    <source>
        <dbReference type="SAM" id="MobiDB-lite"/>
    </source>
</evidence>
<keyword evidence="5" id="KW-0479">Metal-binding</keyword>
<keyword evidence="8 11" id="KW-0067">ATP-binding</keyword>
<dbReference type="NCBIfam" id="TIGR02397">
    <property type="entry name" value="dnaX_nterm"/>
    <property type="match status" value="1"/>
</dbReference>
<comment type="caution">
    <text evidence="14">The sequence shown here is derived from an EMBL/GenBank/DDBJ whole genome shotgun (WGS) entry which is preliminary data.</text>
</comment>
<keyword evidence="2 11" id="KW-0808">Transferase</keyword>
<evidence type="ECO:0000256" key="11">
    <source>
        <dbReference type="RuleBase" id="RU364063"/>
    </source>
</evidence>
<keyword evidence="3 11" id="KW-0548">Nucleotidyltransferase</keyword>
<evidence type="ECO:0000259" key="13">
    <source>
        <dbReference type="SMART" id="SM00382"/>
    </source>
</evidence>
<dbReference type="GO" id="GO:0009360">
    <property type="term" value="C:DNA polymerase III complex"/>
    <property type="evidence" value="ECO:0007669"/>
    <property type="project" value="InterPro"/>
</dbReference>
<dbReference type="GO" id="GO:0003887">
    <property type="term" value="F:DNA-directed DNA polymerase activity"/>
    <property type="evidence" value="ECO:0007669"/>
    <property type="project" value="UniProtKB-KW"/>
</dbReference>
<organism evidence="14 15">
    <name type="scientific">Desulfoplanes formicivorans</name>
    <dbReference type="NCBI Taxonomy" id="1592317"/>
    <lineage>
        <taxon>Bacteria</taxon>
        <taxon>Pseudomonadati</taxon>
        <taxon>Thermodesulfobacteriota</taxon>
        <taxon>Desulfovibrionia</taxon>
        <taxon>Desulfovibrionales</taxon>
        <taxon>Desulfoplanaceae</taxon>
        <taxon>Desulfoplanes</taxon>
    </lineage>
</organism>
<dbReference type="Gene3D" id="1.20.272.10">
    <property type="match status" value="1"/>
</dbReference>
<dbReference type="Pfam" id="PF12169">
    <property type="entry name" value="DNA_pol3_gamma3"/>
    <property type="match status" value="1"/>
</dbReference>
<evidence type="ECO:0000256" key="7">
    <source>
        <dbReference type="ARBA" id="ARBA00022833"/>
    </source>
</evidence>
<dbReference type="PANTHER" id="PTHR11669:SF0">
    <property type="entry name" value="PROTEIN STICHEL-LIKE 2"/>
    <property type="match status" value="1"/>
</dbReference>
<keyword evidence="9 11" id="KW-0239">DNA-directed DNA polymerase</keyword>
<evidence type="ECO:0000256" key="1">
    <source>
        <dbReference type="ARBA" id="ARBA00006360"/>
    </source>
</evidence>
<dbReference type="SUPFAM" id="SSF52540">
    <property type="entry name" value="P-loop containing nucleoside triphosphate hydrolases"/>
    <property type="match status" value="1"/>
</dbReference>
<dbReference type="FunFam" id="3.40.50.300:FF:000014">
    <property type="entry name" value="DNA polymerase III subunit gamma/tau"/>
    <property type="match status" value="1"/>
</dbReference>
<dbReference type="Proteomes" id="UP000095200">
    <property type="component" value="Unassembled WGS sequence"/>
</dbReference>
<sequence>MSKEALTATYRPQTFKQVAGQEAIKTILSRAAAEDRIAPAYLFSGTRGVGKTTIARIFAKAINCQDAPAPEPCNACRFCDQITKGASVDVMEIDGASNTGVDNVRRLQENVAYAPLDCRYKVIIIDEAHMLSKAAFNALLKTLEEPPGHVVFIMATTEPEKFPQTIISRCQHYVFKRLPQQELVDHLSFILEQEGVSFELPAVHLLARRGAGSVRDSMSLLAQVLALGKDGLRVREVREVLGLADQELYIDLVKAIAAQDLGALGRIQNEVLDKGLDLIFFLRELVLCWRNLFLFKQMGDKARELIDLPQEEVEAWQACVPLFTPAHVHACWQMTLEGQRRVQASLEPGLDLEMLLVNLSYLPSLLPLGKVTPATPPSSPQTTGGTPAEGQAVSSASTGFAARTSEHEESGVTGKPLHAPTRAEERHEGGPQPSAPQAAVHETPAPMTTGLDSGGVSSSSRPLDWSGFVRFCQSHKGTEGHGFMFLLQVQGVIEDDLIRILCSKDFVYQQCSRQEVVSRLKILATEWAGKPMDIRVEPPREQTRMSPGEVRKKALADPLVKEVMDTFGAQVVDIRKR</sequence>
<dbReference type="Gene3D" id="3.40.50.300">
    <property type="entry name" value="P-loop containing nucleotide triphosphate hydrolases"/>
    <property type="match status" value="1"/>
</dbReference>
<dbReference type="CDD" id="cd00009">
    <property type="entry name" value="AAA"/>
    <property type="match status" value="1"/>
</dbReference>
<dbReference type="EC" id="2.7.7.7" evidence="11"/>
<dbReference type="SMART" id="SM00382">
    <property type="entry name" value="AAA"/>
    <property type="match status" value="1"/>
</dbReference>
<dbReference type="Pfam" id="PF13177">
    <property type="entry name" value="DNA_pol3_delta2"/>
    <property type="match status" value="1"/>
</dbReference>
<dbReference type="AlphaFoldDB" id="A0A194AIG3"/>
<evidence type="ECO:0000256" key="9">
    <source>
        <dbReference type="ARBA" id="ARBA00022932"/>
    </source>
</evidence>
<dbReference type="InterPro" id="IPR022754">
    <property type="entry name" value="DNA_pol_III_gamma-3"/>
</dbReference>
<gene>
    <name evidence="11" type="primary">dnaX</name>
    <name evidence="14" type="ORF">DPF_1578</name>
</gene>
<evidence type="ECO:0000256" key="10">
    <source>
        <dbReference type="ARBA" id="ARBA00049244"/>
    </source>
</evidence>
<dbReference type="EMBL" id="BDFE01000015">
    <property type="protein sequence ID" value="GAU08861.1"/>
    <property type="molecule type" value="Genomic_DNA"/>
</dbReference>
<comment type="catalytic activity">
    <reaction evidence="10 11">
        <text>DNA(n) + a 2'-deoxyribonucleoside 5'-triphosphate = DNA(n+1) + diphosphate</text>
        <dbReference type="Rhea" id="RHEA:22508"/>
        <dbReference type="Rhea" id="RHEA-COMP:17339"/>
        <dbReference type="Rhea" id="RHEA-COMP:17340"/>
        <dbReference type="ChEBI" id="CHEBI:33019"/>
        <dbReference type="ChEBI" id="CHEBI:61560"/>
        <dbReference type="ChEBI" id="CHEBI:173112"/>
        <dbReference type="EC" id="2.7.7.7"/>
    </reaction>
</comment>
<evidence type="ECO:0000256" key="3">
    <source>
        <dbReference type="ARBA" id="ARBA00022695"/>
    </source>
</evidence>
<dbReference type="InterPro" id="IPR008921">
    <property type="entry name" value="DNA_pol3_clamp-load_cplx_C"/>
</dbReference>
<evidence type="ECO:0000256" key="8">
    <source>
        <dbReference type="ARBA" id="ARBA00022840"/>
    </source>
</evidence>
<dbReference type="RefSeq" id="WP_069858700.1">
    <property type="nucleotide sequence ID" value="NZ_BDFE01000015.1"/>
</dbReference>
<dbReference type="InterPro" id="IPR027417">
    <property type="entry name" value="P-loop_NTPase"/>
</dbReference>
<keyword evidence="15" id="KW-1185">Reference proteome</keyword>
<dbReference type="Pfam" id="PF22608">
    <property type="entry name" value="DNAX_ATPase_lid"/>
    <property type="match status" value="1"/>
</dbReference>
<dbReference type="STRING" id="1592317.DPF_1578"/>
<dbReference type="InterPro" id="IPR003593">
    <property type="entry name" value="AAA+_ATPase"/>
</dbReference>
<reference evidence="15" key="1">
    <citation type="submission" date="2016-06" db="EMBL/GenBank/DDBJ databases">
        <title>Draft genome sequence of Desulfoplanes formicivorans strain Pf12B.</title>
        <authorList>
            <person name="Watanabe M."/>
            <person name="Kojima H."/>
            <person name="Fukui M."/>
        </authorList>
    </citation>
    <scope>NUCLEOTIDE SEQUENCE [LARGE SCALE GENOMIC DNA]</scope>
    <source>
        <strain evidence="15">Pf12B</strain>
    </source>
</reference>